<dbReference type="EC" id="2.7.10.1" evidence="3"/>
<dbReference type="Proteomes" id="UP000261520">
    <property type="component" value="Unplaced"/>
</dbReference>
<dbReference type="PANTHER" id="PTHR24416:SF90">
    <property type="entry name" value="RECEPTOR TYROSINE-PROTEIN KINASE ERBB-4"/>
    <property type="match status" value="1"/>
</dbReference>
<dbReference type="GO" id="GO:0005634">
    <property type="term" value="C:nucleus"/>
    <property type="evidence" value="ECO:0007669"/>
    <property type="project" value="UniProtKB-SubCell"/>
</dbReference>
<dbReference type="InterPro" id="IPR020635">
    <property type="entry name" value="Tyr_kinase_cat_dom"/>
</dbReference>
<name>A0A3B4B5U9_9GOBI</name>
<keyword evidence="9" id="KW-0547">Nucleotide-binding</keyword>
<proteinExistence type="predicted"/>
<comment type="subcellular location">
    <subcellularLocation>
        <location evidence="2">Cell membrane</location>
        <topology evidence="2">Single-pass type I membrane protein</topology>
    </subcellularLocation>
    <subcellularLocation>
        <location evidence="1">Nucleus</location>
    </subcellularLocation>
</comment>
<feature type="compositionally biased region" description="Polar residues" evidence="22">
    <location>
        <begin position="228"/>
        <end position="244"/>
    </location>
</feature>
<evidence type="ECO:0000313" key="25">
    <source>
        <dbReference type="Proteomes" id="UP000261520"/>
    </source>
</evidence>
<dbReference type="Gene3D" id="1.10.510.10">
    <property type="entry name" value="Transferase(Phosphotransferase) domain 1"/>
    <property type="match status" value="1"/>
</dbReference>
<keyword evidence="14" id="KW-0472">Membrane</keyword>
<keyword evidence="13" id="KW-0805">Transcription regulation</keyword>
<dbReference type="SMART" id="SM00219">
    <property type="entry name" value="TyrKc"/>
    <property type="match status" value="1"/>
</dbReference>
<evidence type="ECO:0000256" key="22">
    <source>
        <dbReference type="SAM" id="MobiDB-lite"/>
    </source>
</evidence>
<keyword evidence="25" id="KW-1185">Reference proteome</keyword>
<evidence type="ECO:0000256" key="7">
    <source>
        <dbReference type="ARBA" id="ARBA00022692"/>
    </source>
</evidence>
<keyword evidence="15" id="KW-0829">Tyrosine-protein kinase</keyword>
<evidence type="ECO:0000256" key="13">
    <source>
        <dbReference type="ARBA" id="ARBA00023015"/>
    </source>
</evidence>
<evidence type="ECO:0000256" key="19">
    <source>
        <dbReference type="ARBA" id="ARBA00023170"/>
    </source>
</evidence>
<dbReference type="GO" id="GO:0009966">
    <property type="term" value="P:regulation of signal transduction"/>
    <property type="evidence" value="ECO:0007669"/>
    <property type="project" value="UniProtKB-ARBA"/>
</dbReference>
<keyword evidence="8" id="KW-0732">Signal</keyword>
<dbReference type="GO" id="GO:0038127">
    <property type="term" value="P:ERBB signaling pathway"/>
    <property type="evidence" value="ECO:0007669"/>
    <property type="project" value="UniProtKB-ARBA"/>
</dbReference>
<keyword evidence="20" id="KW-0325">Glycoprotein</keyword>
<dbReference type="GO" id="GO:0022008">
    <property type="term" value="P:neurogenesis"/>
    <property type="evidence" value="ECO:0007669"/>
    <property type="project" value="TreeGrafter"/>
</dbReference>
<keyword evidence="6" id="KW-0808">Transferase</keyword>
<dbReference type="GO" id="GO:0008284">
    <property type="term" value="P:positive regulation of cell population proliferation"/>
    <property type="evidence" value="ECO:0007669"/>
    <property type="project" value="TreeGrafter"/>
</dbReference>
<evidence type="ECO:0000259" key="23">
    <source>
        <dbReference type="PROSITE" id="PS50011"/>
    </source>
</evidence>
<evidence type="ECO:0000256" key="14">
    <source>
        <dbReference type="ARBA" id="ARBA00023136"/>
    </source>
</evidence>
<dbReference type="GO" id="GO:0005524">
    <property type="term" value="F:ATP binding"/>
    <property type="evidence" value="ECO:0007669"/>
    <property type="project" value="UniProtKB-KW"/>
</dbReference>
<dbReference type="InterPro" id="IPR008266">
    <property type="entry name" value="Tyr_kinase_AS"/>
</dbReference>
<dbReference type="GO" id="GO:0005154">
    <property type="term" value="F:epidermal growth factor receptor binding"/>
    <property type="evidence" value="ECO:0007669"/>
    <property type="project" value="TreeGrafter"/>
</dbReference>
<evidence type="ECO:0000256" key="10">
    <source>
        <dbReference type="ARBA" id="ARBA00022777"/>
    </source>
</evidence>
<dbReference type="SUPFAM" id="SSF56112">
    <property type="entry name" value="Protein kinase-like (PK-like)"/>
    <property type="match status" value="1"/>
</dbReference>
<keyword evidence="11" id="KW-0067">ATP-binding</keyword>
<organism evidence="24 25">
    <name type="scientific">Periophthalmus magnuspinnatus</name>
    <dbReference type="NCBI Taxonomy" id="409849"/>
    <lineage>
        <taxon>Eukaryota</taxon>
        <taxon>Metazoa</taxon>
        <taxon>Chordata</taxon>
        <taxon>Craniata</taxon>
        <taxon>Vertebrata</taxon>
        <taxon>Euteleostomi</taxon>
        <taxon>Actinopterygii</taxon>
        <taxon>Neopterygii</taxon>
        <taxon>Teleostei</taxon>
        <taxon>Neoteleostei</taxon>
        <taxon>Acanthomorphata</taxon>
        <taxon>Gobiaria</taxon>
        <taxon>Gobiiformes</taxon>
        <taxon>Gobioidei</taxon>
        <taxon>Gobiidae</taxon>
        <taxon>Oxudercinae</taxon>
        <taxon>Periophthalmus</taxon>
    </lineage>
</organism>
<evidence type="ECO:0000256" key="1">
    <source>
        <dbReference type="ARBA" id="ARBA00004123"/>
    </source>
</evidence>
<evidence type="ECO:0000256" key="15">
    <source>
        <dbReference type="ARBA" id="ARBA00023137"/>
    </source>
</evidence>
<keyword evidence="12" id="KW-1133">Transmembrane helix</keyword>
<keyword evidence="19" id="KW-0675">Receptor</keyword>
<evidence type="ECO:0000256" key="9">
    <source>
        <dbReference type="ARBA" id="ARBA00022741"/>
    </source>
</evidence>
<dbReference type="AlphaFoldDB" id="A0A3B4B5U9"/>
<keyword evidence="5" id="KW-0597">Phosphoprotein</keyword>
<keyword evidence="16" id="KW-1015">Disulfide bond</keyword>
<dbReference type="Ensembl" id="ENSPMGT00000025489.1">
    <property type="protein sequence ID" value="ENSPMGP00000023926.1"/>
    <property type="gene ID" value="ENSPMGG00000019354.1"/>
</dbReference>
<evidence type="ECO:0000256" key="3">
    <source>
        <dbReference type="ARBA" id="ARBA00011902"/>
    </source>
</evidence>
<dbReference type="PROSITE" id="PS50011">
    <property type="entry name" value="PROTEIN_KINASE_DOM"/>
    <property type="match status" value="1"/>
</dbReference>
<dbReference type="PROSITE" id="PS00109">
    <property type="entry name" value="PROTEIN_KINASE_TYR"/>
    <property type="match status" value="1"/>
</dbReference>
<dbReference type="PANTHER" id="PTHR24416">
    <property type="entry name" value="TYROSINE-PROTEIN KINASE RECEPTOR"/>
    <property type="match status" value="1"/>
</dbReference>
<dbReference type="InterPro" id="IPR000719">
    <property type="entry name" value="Prot_kinase_dom"/>
</dbReference>
<reference evidence="24" key="2">
    <citation type="submission" date="2025-09" db="UniProtKB">
        <authorList>
            <consortium name="Ensembl"/>
        </authorList>
    </citation>
    <scope>IDENTIFICATION</scope>
</reference>
<evidence type="ECO:0000256" key="6">
    <source>
        <dbReference type="ARBA" id="ARBA00022679"/>
    </source>
</evidence>
<evidence type="ECO:0000256" key="21">
    <source>
        <dbReference type="ARBA" id="ARBA00023242"/>
    </source>
</evidence>
<reference evidence="24" key="1">
    <citation type="submission" date="2025-08" db="UniProtKB">
        <authorList>
            <consortium name="Ensembl"/>
        </authorList>
    </citation>
    <scope>IDENTIFICATION</scope>
</reference>
<feature type="compositionally biased region" description="Basic and acidic residues" evidence="22">
    <location>
        <begin position="264"/>
        <end position="275"/>
    </location>
</feature>
<dbReference type="GO" id="GO:0004714">
    <property type="term" value="F:transmembrane receptor protein tyrosine kinase activity"/>
    <property type="evidence" value="ECO:0007669"/>
    <property type="project" value="UniProtKB-EC"/>
</dbReference>
<evidence type="ECO:0000256" key="20">
    <source>
        <dbReference type="ARBA" id="ARBA00023180"/>
    </source>
</evidence>
<evidence type="ECO:0000256" key="12">
    <source>
        <dbReference type="ARBA" id="ARBA00022989"/>
    </source>
</evidence>
<keyword evidence="7" id="KW-0812">Transmembrane</keyword>
<protein>
    <recommendedName>
        <fullName evidence="3">receptor protein-tyrosine kinase</fullName>
        <ecNumber evidence="3">2.7.10.1</ecNumber>
    </recommendedName>
</protein>
<keyword evidence="18" id="KW-0804">Transcription</keyword>
<dbReference type="InterPro" id="IPR050122">
    <property type="entry name" value="RTK"/>
</dbReference>
<dbReference type="GO" id="GO:0043235">
    <property type="term" value="C:receptor complex"/>
    <property type="evidence" value="ECO:0007669"/>
    <property type="project" value="TreeGrafter"/>
</dbReference>
<dbReference type="GO" id="GO:0009925">
    <property type="term" value="C:basal plasma membrane"/>
    <property type="evidence" value="ECO:0007669"/>
    <property type="project" value="TreeGrafter"/>
</dbReference>
<feature type="region of interest" description="Disordered" evidence="22">
    <location>
        <begin position="194"/>
        <end position="307"/>
    </location>
</feature>
<keyword evidence="17" id="KW-0010">Activator</keyword>
<dbReference type="InterPro" id="IPR001245">
    <property type="entry name" value="Ser-Thr/Tyr_kinase_cat_dom"/>
</dbReference>
<dbReference type="FunFam" id="1.10.510.10:FF:002828">
    <property type="entry name" value="Receptor tyrosine-protein kinase erbB-2"/>
    <property type="match status" value="1"/>
</dbReference>
<keyword evidence="4" id="KW-1003">Cell membrane</keyword>
<dbReference type="GO" id="GO:0023056">
    <property type="term" value="P:positive regulation of signaling"/>
    <property type="evidence" value="ECO:0007669"/>
    <property type="project" value="UniProtKB-ARBA"/>
</dbReference>
<evidence type="ECO:0000313" key="24">
    <source>
        <dbReference type="Ensembl" id="ENSPMGP00000023926.1"/>
    </source>
</evidence>
<evidence type="ECO:0000256" key="11">
    <source>
        <dbReference type="ARBA" id="ARBA00022840"/>
    </source>
</evidence>
<evidence type="ECO:0000256" key="17">
    <source>
        <dbReference type="ARBA" id="ARBA00023159"/>
    </source>
</evidence>
<evidence type="ECO:0000256" key="8">
    <source>
        <dbReference type="ARBA" id="ARBA00022729"/>
    </source>
</evidence>
<keyword evidence="21" id="KW-0539">Nucleus</keyword>
<evidence type="ECO:0000256" key="5">
    <source>
        <dbReference type="ARBA" id="ARBA00022553"/>
    </source>
</evidence>
<dbReference type="GO" id="GO:0010647">
    <property type="term" value="P:positive regulation of cell communication"/>
    <property type="evidence" value="ECO:0007669"/>
    <property type="project" value="UniProtKB-ARBA"/>
</dbReference>
<evidence type="ECO:0000256" key="4">
    <source>
        <dbReference type="ARBA" id="ARBA00022475"/>
    </source>
</evidence>
<dbReference type="STRING" id="409849.ENSPMGP00000023926"/>
<dbReference type="Pfam" id="PF07714">
    <property type="entry name" value="PK_Tyr_Ser-Thr"/>
    <property type="match status" value="1"/>
</dbReference>
<accession>A0A3B4B5U9</accession>
<evidence type="ECO:0000256" key="18">
    <source>
        <dbReference type="ARBA" id="ARBA00023163"/>
    </source>
</evidence>
<dbReference type="GO" id="GO:0043066">
    <property type="term" value="P:negative regulation of apoptotic process"/>
    <property type="evidence" value="ECO:0007669"/>
    <property type="project" value="TreeGrafter"/>
</dbReference>
<dbReference type="InterPro" id="IPR011009">
    <property type="entry name" value="Kinase-like_dom_sf"/>
</dbReference>
<evidence type="ECO:0000256" key="16">
    <source>
        <dbReference type="ARBA" id="ARBA00023157"/>
    </source>
</evidence>
<dbReference type="PRINTS" id="PR00109">
    <property type="entry name" value="TYRKINASE"/>
</dbReference>
<keyword evidence="10" id="KW-0418">Kinase</keyword>
<feature type="domain" description="Protein kinase" evidence="23">
    <location>
        <begin position="1"/>
        <end position="155"/>
    </location>
</feature>
<sequence>MMYLEERRLVHRDLAARNVLVKSPNHIKITDFGLARLLDADEKEYNADGGKMPIKWMALECIHYRKFTHQSDVWSYGVTIWELMTFGGKPYDGIPTREIPDILEKGERLPQPPICTIDVYMVMVKCWMIDADSRPKFKELAAEFCRMARDPQRYLVIQGDDRMKLPSPNDSKFFQSLLDEEDLDELMDAEEYLVPKGFNMPPPSYSTRPRVDSNRNQFGYRDGGPNPTEGSSSGAQAGATQEASGGSALEDQRCNGSLHKKNKRTAEDSGGHRYSADPTIFLGERTTRGDTDEDGYMTPMKDKSSSEYLNPIEENPFVSRRKNGEIHALDNPGYHSTPNSQPCKGEDEYINEPLYLNTFHNPADLGLEVLRRNGSGKKLKVTFDNPEYWQHSLPQKSSVQMGADGMQGGSTNAKLFYKQNGHIRPAVAENPEYMSEFSLKPGTVLPPPPYRQRNTVV</sequence>
<evidence type="ECO:0000256" key="2">
    <source>
        <dbReference type="ARBA" id="ARBA00004251"/>
    </source>
</evidence>